<evidence type="ECO:0000313" key="3">
    <source>
        <dbReference type="EMBL" id="QDU19892.1"/>
    </source>
</evidence>
<name>A0A517XQZ2_9BACT</name>
<keyword evidence="3" id="KW-0489">Methyltransferase</keyword>
<keyword evidence="4" id="KW-1185">Reference proteome</keyword>
<dbReference type="InterPro" id="IPR041698">
    <property type="entry name" value="Methyltransf_25"/>
</dbReference>
<proteinExistence type="predicted"/>
<organism evidence="3 4">
    <name type="scientific">Urbifossiella limnaea</name>
    <dbReference type="NCBI Taxonomy" id="2528023"/>
    <lineage>
        <taxon>Bacteria</taxon>
        <taxon>Pseudomonadati</taxon>
        <taxon>Planctomycetota</taxon>
        <taxon>Planctomycetia</taxon>
        <taxon>Gemmatales</taxon>
        <taxon>Gemmataceae</taxon>
        <taxon>Urbifossiella</taxon>
    </lineage>
</organism>
<dbReference type="PANTHER" id="PTHR43861">
    <property type="entry name" value="TRANS-ACONITATE 2-METHYLTRANSFERASE-RELATED"/>
    <property type="match status" value="1"/>
</dbReference>
<dbReference type="KEGG" id="uli:ETAA1_18310"/>
<dbReference type="SUPFAM" id="SSF53335">
    <property type="entry name" value="S-adenosyl-L-methionine-dependent methyltransferases"/>
    <property type="match status" value="1"/>
</dbReference>
<evidence type="ECO:0000256" key="1">
    <source>
        <dbReference type="ARBA" id="ARBA00022679"/>
    </source>
</evidence>
<accession>A0A517XQZ2</accession>
<gene>
    <name evidence="3" type="primary">rlmA</name>
    <name evidence="3" type="ORF">ETAA1_18310</name>
</gene>
<dbReference type="OrthoDB" id="278023at2"/>
<sequence length="228" mass="25996">MGRLLNIVNQLHRRTARDYVGRMADDKVHCSVVARRFDRDYWDGDRRYGYGGYKYDGRWAVVARQLIDTYKLKPGAKVLDIGCGRGFLLHEFTQLLPGCTVAGFDVSDYALDTAKPEVKPFLFKHRAQDALPFQDGEFDLVISLNALHNLPPQEVVTALKEMERVSTYKYLVVETFKDAEELFNLQCWALTCETFLRPESWAWLYGLAGYTGDYEYIAFEPPAAAAAA</sequence>
<dbReference type="EMBL" id="CP036273">
    <property type="protein sequence ID" value="QDU19892.1"/>
    <property type="molecule type" value="Genomic_DNA"/>
</dbReference>
<reference evidence="3 4" key="1">
    <citation type="submission" date="2019-02" db="EMBL/GenBank/DDBJ databases">
        <title>Deep-cultivation of Planctomycetes and their phenomic and genomic characterization uncovers novel biology.</title>
        <authorList>
            <person name="Wiegand S."/>
            <person name="Jogler M."/>
            <person name="Boedeker C."/>
            <person name="Pinto D."/>
            <person name="Vollmers J."/>
            <person name="Rivas-Marin E."/>
            <person name="Kohn T."/>
            <person name="Peeters S.H."/>
            <person name="Heuer A."/>
            <person name="Rast P."/>
            <person name="Oberbeckmann S."/>
            <person name="Bunk B."/>
            <person name="Jeske O."/>
            <person name="Meyerdierks A."/>
            <person name="Storesund J.E."/>
            <person name="Kallscheuer N."/>
            <person name="Luecker S."/>
            <person name="Lage O.M."/>
            <person name="Pohl T."/>
            <person name="Merkel B.J."/>
            <person name="Hornburger P."/>
            <person name="Mueller R.-W."/>
            <person name="Bruemmer F."/>
            <person name="Labrenz M."/>
            <person name="Spormann A.M."/>
            <person name="Op den Camp H."/>
            <person name="Overmann J."/>
            <person name="Amann R."/>
            <person name="Jetten M.S.M."/>
            <person name="Mascher T."/>
            <person name="Medema M.H."/>
            <person name="Devos D.P."/>
            <person name="Kaster A.-K."/>
            <person name="Ovreas L."/>
            <person name="Rohde M."/>
            <person name="Galperin M.Y."/>
            <person name="Jogler C."/>
        </authorList>
    </citation>
    <scope>NUCLEOTIDE SEQUENCE [LARGE SCALE GENOMIC DNA]</scope>
    <source>
        <strain evidence="3 4">ETA_A1</strain>
    </source>
</reference>
<dbReference type="Proteomes" id="UP000319576">
    <property type="component" value="Chromosome"/>
</dbReference>
<dbReference type="Pfam" id="PF13649">
    <property type="entry name" value="Methyltransf_25"/>
    <property type="match status" value="1"/>
</dbReference>
<dbReference type="InterPro" id="IPR029063">
    <property type="entry name" value="SAM-dependent_MTases_sf"/>
</dbReference>
<evidence type="ECO:0000313" key="4">
    <source>
        <dbReference type="Proteomes" id="UP000319576"/>
    </source>
</evidence>
<protein>
    <submittedName>
        <fullName evidence="3">23S rRNA (Guanine(745)-N(1))-methyltransferase</fullName>
        <ecNumber evidence="3">2.1.1.187</ecNumber>
    </submittedName>
</protein>
<dbReference type="Gene3D" id="3.40.50.150">
    <property type="entry name" value="Vaccinia Virus protein VP39"/>
    <property type="match status" value="1"/>
</dbReference>
<dbReference type="EC" id="2.1.1.187" evidence="3"/>
<dbReference type="RefSeq" id="WP_145236550.1">
    <property type="nucleotide sequence ID" value="NZ_CP036273.1"/>
</dbReference>
<dbReference type="GO" id="GO:0052911">
    <property type="term" value="F:23S rRNA (guanine(745)-N(1))-methyltransferase activity"/>
    <property type="evidence" value="ECO:0007669"/>
    <property type="project" value="UniProtKB-EC"/>
</dbReference>
<dbReference type="AlphaFoldDB" id="A0A517XQZ2"/>
<keyword evidence="1 3" id="KW-0808">Transferase</keyword>
<feature type="domain" description="Methyltransferase" evidence="2">
    <location>
        <begin position="78"/>
        <end position="165"/>
    </location>
</feature>
<evidence type="ECO:0000259" key="2">
    <source>
        <dbReference type="Pfam" id="PF13649"/>
    </source>
</evidence>
<dbReference type="CDD" id="cd02440">
    <property type="entry name" value="AdoMet_MTases"/>
    <property type="match status" value="1"/>
</dbReference>